<evidence type="ECO:0000313" key="2">
    <source>
        <dbReference type="EMBL" id="PMD13814.1"/>
    </source>
</evidence>
<evidence type="ECO:0000313" key="3">
    <source>
        <dbReference type="Proteomes" id="UP000235672"/>
    </source>
</evidence>
<organism evidence="2 3">
    <name type="scientific">Hyaloscypha hepaticicola</name>
    <dbReference type="NCBI Taxonomy" id="2082293"/>
    <lineage>
        <taxon>Eukaryota</taxon>
        <taxon>Fungi</taxon>
        <taxon>Dikarya</taxon>
        <taxon>Ascomycota</taxon>
        <taxon>Pezizomycotina</taxon>
        <taxon>Leotiomycetes</taxon>
        <taxon>Helotiales</taxon>
        <taxon>Hyaloscyphaceae</taxon>
        <taxon>Hyaloscypha</taxon>
    </lineage>
</organism>
<accession>A0A2J6PIG7</accession>
<feature type="compositionally biased region" description="Basic and acidic residues" evidence="1">
    <location>
        <begin position="64"/>
        <end position="74"/>
    </location>
</feature>
<name>A0A2J6PIG7_9HELO</name>
<dbReference type="EMBL" id="KZ613527">
    <property type="protein sequence ID" value="PMD13814.1"/>
    <property type="molecule type" value="Genomic_DNA"/>
</dbReference>
<reference evidence="2 3" key="1">
    <citation type="submission" date="2016-05" db="EMBL/GenBank/DDBJ databases">
        <title>A degradative enzymes factory behind the ericoid mycorrhizal symbiosis.</title>
        <authorList>
            <consortium name="DOE Joint Genome Institute"/>
            <person name="Martino E."/>
            <person name="Morin E."/>
            <person name="Grelet G."/>
            <person name="Kuo A."/>
            <person name="Kohler A."/>
            <person name="Daghino S."/>
            <person name="Barry K."/>
            <person name="Choi C."/>
            <person name="Cichocki N."/>
            <person name="Clum A."/>
            <person name="Copeland A."/>
            <person name="Hainaut M."/>
            <person name="Haridas S."/>
            <person name="Labutti K."/>
            <person name="Lindquist E."/>
            <person name="Lipzen A."/>
            <person name="Khouja H.-R."/>
            <person name="Murat C."/>
            <person name="Ohm R."/>
            <person name="Olson A."/>
            <person name="Spatafora J."/>
            <person name="Veneault-Fourrey C."/>
            <person name="Henrissat B."/>
            <person name="Grigoriev I."/>
            <person name="Martin F."/>
            <person name="Perotto S."/>
        </authorList>
    </citation>
    <scope>NUCLEOTIDE SEQUENCE [LARGE SCALE GENOMIC DNA]</scope>
    <source>
        <strain evidence="2 3">UAMH 7357</strain>
    </source>
</reference>
<evidence type="ECO:0000256" key="1">
    <source>
        <dbReference type="SAM" id="MobiDB-lite"/>
    </source>
</evidence>
<feature type="region of interest" description="Disordered" evidence="1">
    <location>
        <begin position="21"/>
        <end position="75"/>
    </location>
</feature>
<proteinExistence type="predicted"/>
<sequence>MSVTTTANPLTSSVLQVLTDYDLHHSGSPETPQTAPVPNRRSDPSPSNPPEWPTNHRAVPPYRPADRNLDREQRPGGMNAAEVVFIFTMLNGVRINAMANTAWRATLGKLNDKWWRYEIGGEW</sequence>
<dbReference type="OrthoDB" id="5201563at2759"/>
<keyword evidence="3" id="KW-1185">Reference proteome</keyword>
<gene>
    <name evidence="2" type="ORF">NA56DRAFT_651465</name>
</gene>
<protein>
    <submittedName>
        <fullName evidence="2">Uncharacterized protein</fullName>
    </submittedName>
</protein>
<dbReference type="AlphaFoldDB" id="A0A2J6PIG7"/>
<dbReference type="Proteomes" id="UP000235672">
    <property type="component" value="Unassembled WGS sequence"/>
</dbReference>